<proteinExistence type="predicted"/>
<feature type="domain" description="Metallo-beta-lactamase" evidence="1">
    <location>
        <begin position="12"/>
        <end position="192"/>
    </location>
</feature>
<organism evidence="2 3">
    <name type="scientific">Congzhengia minquanensis</name>
    <dbReference type="NCBI Taxonomy" id="2763657"/>
    <lineage>
        <taxon>Bacteria</taxon>
        <taxon>Bacillati</taxon>
        <taxon>Bacillota</taxon>
        <taxon>Clostridia</taxon>
        <taxon>Eubacteriales</taxon>
        <taxon>Oscillospiraceae</taxon>
        <taxon>Congzhengia</taxon>
    </lineage>
</organism>
<protein>
    <submittedName>
        <fullName evidence="2">MBL fold metallo-hydrolase</fullName>
    </submittedName>
</protein>
<dbReference type="RefSeq" id="WP_249312789.1">
    <property type="nucleotide sequence ID" value="NZ_JACRSU010000003.1"/>
</dbReference>
<evidence type="ECO:0000313" key="3">
    <source>
        <dbReference type="Proteomes" id="UP000611762"/>
    </source>
</evidence>
<dbReference type="InterPro" id="IPR036866">
    <property type="entry name" value="RibonucZ/Hydroxyglut_hydro"/>
</dbReference>
<reference evidence="2" key="1">
    <citation type="submission" date="2020-08" db="EMBL/GenBank/DDBJ databases">
        <title>Genome public.</title>
        <authorList>
            <person name="Liu C."/>
            <person name="Sun Q."/>
        </authorList>
    </citation>
    <scope>NUCLEOTIDE SEQUENCE</scope>
    <source>
        <strain evidence="2">H8</strain>
    </source>
</reference>
<name>A0A926HZB4_9FIRM</name>
<dbReference type="AlphaFoldDB" id="A0A926HZB4"/>
<dbReference type="Pfam" id="PF12706">
    <property type="entry name" value="Lactamase_B_2"/>
    <property type="match status" value="1"/>
</dbReference>
<dbReference type="SMART" id="SM00849">
    <property type="entry name" value="Lactamase_B"/>
    <property type="match status" value="1"/>
</dbReference>
<dbReference type="PANTHER" id="PTHR47619:SF1">
    <property type="entry name" value="EXODEOXYRIBONUCLEASE WALJ"/>
    <property type="match status" value="1"/>
</dbReference>
<evidence type="ECO:0000259" key="1">
    <source>
        <dbReference type="SMART" id="SM00849"/>
    </source>
</evidence>
<dbReference type="InterPro" id="IPR001279">
    <property type="entry name" value="Metallo-B-lactamas"/>
</dbReference>
<gene>
    <name evidence="2" type="ORF">H8698_08425</name>
</gene>
<evidence type="ECO:0000313" key="2">
    <source>
        <dbReference type="EMBL" id="MBC8540995.1"/>
    </source>
</evidence>
<dbReference type="SUPFAM" id="SSF56281">
    <property type="entry name" value="Metallo-hydrolase/oxidoreductase"/>
    <property type="match status" value="1"/>
</dbReference>
<comment type="caution">
    <text evidence="2">The sequence shown here is derived from an EMBL/GenBank/DDBJ whole genome shotgun (WGS) entry which is preliminary data.</text>
</comment>
<dbReference type="Proteomes" id="UP000611762">
    <property type="component" value="Unassembled WGS sequence"/>
</dbReference>
<sequence>MVKFQSFLSSSSGNSTFITDDHTNILIDCGATKGYIEKCLSRLGTDGTHLSGIFITHAHIDHIAAAGTLSRKFGLPLYATAETFAKGARQIGMVREHNLREITPGDDITVNTLTVHAFSIPHDADGAVSYTVTDGESKFGIATDSGIITDEIMQNLTGCDTVIVESNHDVDMLRRGPYPYPLKKRILGEGGHLSNDMCGQLCAALAKCGTRAFWLGHLSDKNNLPDLAYSCVSRVLAENGITVGCDVSLNVIPKFWIEATI</sequence>
<dbReference type="InterPro" id="IPR052533">
    <property type="entry name" value="WalJ/YycJ-like"/>
</dbReference>
<dbReference type="Gene3D" id="3.60.15.10">
    <property type="entry name" value="Ribonuclease Z/Hydroxyacylglutathione hydrolase-like"/>
    <property type="match status" value="1"/>
</dbReference>
<dbReference type="EMBL" id="JACRSU010000003">
    <property type="protein sequence ID" value="MBC8540995.1"/>
    <property type="molecule type" value="Genomic_DNA"/>
</dbReference>
<dbReference type="PANTHER" id="PTHR47619">
    <property type="entry name" value="METALLO-HYDROLASE YYCJ-RELATED"/>
    <property type="match status" value="1"/>
</dbReference>
<keyword evidence="3" id="KW-1185">Reference proteome</keyword>
<accession>A0A926HZB4</accession>